<feature type="domain" description="Lambda phage tail tube protein N-terminal" evidence="2">
    <location>
        <begin position="19"/>
        <end position="135"/>
    </location>
</feature>
<feature type="region of interest" description="Disordered" evidence="1">
    <location>
        <begin position="1"/>
        <end position="55"/>
    </location>
</feature>
<name>A0A4P6Q7M7_9ACTN</name>
<dbReference type="Pfam" id="PF16461">
    <property type="entry name" value="Phage_TTP_12"/>
    <property type="match status" value="1"/>
</dbReference>
<evidence type="ECO:0000259" key="2">
    <source>
        <dbReference type="Pfam" id="PF16461"/>
    </source>
</evidence>
<keyword evidence="4" id="KW-1185">Reference proteome</keyword>
<dbReference type="Gene3D" id="4.10.410.40">
    <property type="match status" value="1"/>
</dbReference>
<sequence length="140" mass="15636">MAGYNAFGTRFERGDGGDPESFDMVGEATDISGPEQERETIETTSHQSPNGYREFVGGLKDGGEVSFEVRYDPNIHNPLQDDFEDALTRNYRIVLPETPGGIWNFSGFLTNMGMEFPFEDAMSCSFTFKISGKPYFEEAS</sequence>
<organism evidence="3 4">
    <name type="scientific">Streptomonospora litoralis</name>
    <dbReference type="NCBI Taxonomy" id="2498135"/>
    <lineage>
        <taxon>Bacteria</taxon>
        <taxon>Bacillati</taxon>
        <taxon>Actinomycetota</taxon>
        <taxon>Actinomycetes</taxon>
        <taxon>Streptosporangiales</taxon>
        <taxon>Nocardiopsidaceae</taxon>
        <taxon>Streptomonospora</taxon>
    </lineage>
</organism>
<geneLocation type="plasmid" evidence="4">
    <name>phim2</name>
</geneLocation>
<dbReference type="Proteomes" id="UP000292235">
    <property type="component" value="Plasmid phiM2"/>
</dbReference>
<proteinExistence type="predicted"/>
<evidence type="ECO:0000313" key="4">
    <source>
        <dbReference type="Proteomes" id="UP000292235"/>
    </source>
</evidence>
<dbReference type="OrthoDB" id="4206561at2"/>
<evidence type="ECO:0000313" key="3">
    <source>
        <dbReference type="EMBL" id="QBI56798.1"/>
    </source>
</evidence>
<dbReference type="InterPro" id="IPR032494">
    <property type="entry name" value="Phage_TTP_N"/>
</dbReference>
<evidence type="ECO:0000256" key="1">
    <source>
        <dbReference type="SAM" id="MobiDB-lite"/>
    </source>
</evidence>
<protein>
    <recommendedName>
        <fullName evidence="2">Lambda phage tail tube protein N-terminal domain-containing protein</fullName>
    </recommendedName>
</protein>
<dbReference type="EMBL" id="CP036456">
    <property type="protein sequence ID" value="QBI56798.1"/>
    <property type="molecule type" value="Genomic_DNA"/>
</dbReference>
<dbReference type="AlphaFoldDB" id="A0A4P6Q7M7"/>
<keyword evidence="3" id="KW-0614">Plasmid</keyword>
<accession>A0A4P6Q7M7</accession>
<gene>
    <name evidence="3" type="ORF">EKD16_25285</name>
</gene>
<reference evidence="3 4" key="1">
    <citation type="submission" date="2019-02" db="EMBL/GenBank/DDBJ databases">
        <authorList>
            <person name="Khodamoradi S."/>
            <person name="Hahnke R.L."/>
            <person name="Kaempfer P."/>
            <person name="Schumann P."/>
            <person name="Rohde M."/>
            <person name="Steinert M."/>
            <person name="Luzhetskyy A."/>
            <person name="Wink J."/>
            <person name="Ruckert C."/>
        </authorList>
    </citation>
    <scope>NUCLEOTIDE SEQUENCE [LARGE SCALE GENOMIC DNA]</scope>
    <source>
        <strain evidence="3 4">M2</strain>
        <plasmid evidence="4">phim2</plasmid>
    </source>
</reference>
<dbReference type="RefSeq" id="WP_131102963.1">
    <property type="nucleotide sequence ID" value="NZ_CP036456.1"/>
</dbReference>
<dbReference type="KEGG" id="strr:EKD16_25285"/>